<dbReference type="Proteomes" id="UP000008142">
    <property type="component" value="Unassembled WGS sequence"/>
</dbReference>
<accession>F0UM58</accession>
<protein>
    <recommendedName>
        <fullName evidence="1">Fungal-type protein kinase domain-containing protein</fullName>
    </recommendedName>
</protein>
<dbReference type="PANTHER" id="PTHR38248">
    <property type="entry name" value="FUNK1 6"/>
    <property type="match status" value="1"/>
</dbReference>
<dbReference type="EMBL" id="DS990640">
    <property type="protein sequence ID" value="EGC47255.1"/>
    <property type="molecule type" value="Genomic_DNA"/>
</dbReference>
<dbReference type="STRING" id="544711.F0UM58"/>
<reference evidence="3" key="1">
    <citation type="submission" date="2008-07" db="EMBL/GenBank/DDBJ databases">
        <title>Annotation of Ajellomyces capsulatus strain H88.</title>
        <authorList>
            <person name="Champion M."/>
            <person name="Cuomo C."/>
            <person name="Ma L.-J."/>
            <person name="Henn M.R."/>
            <person name="Sil A."/>
            <person name="Goldman B."/>
            <person name="Young S.K."/>
            <person name="Kodira C.D."/>
            <person name="Zeng Q."/>
            <person name="Koehrsen M."/>
            <person name="Alvarado L."/>
            <person name="Berlin A."/>
            <person name="Borenstein D."/>
            <person name="Chen Z."/>
            <person name="Engels R."/>
            <person name="Freedman E."/>
            <person name="Gellesch M."/>
            <person name="Goldberg J."/>
            <person name="Griggs A."/>
            <person name="Gujja S."/>
            <person name="Heiman D."/>
            <person name="Hepburn T."/>
            <person name="Howarth C."/>
            <person name="Jen D."/>
            <person name="Larson L."/>
            <person name="Lewis B."/>
            <person name="Mehta T."/>
            <person name="Park D."/>
            <person name="Pearson M."/>
            <person name="Roberts A."/>
            <person name="Saif S."/>
            <person name="Shea T."/>
            <person name="Shenoy N."/>
            <person name="Sisk P."/>
            <person name="Stolte C."/>
            <person name="Sykes S."/>
            <person name="Walk T."/>
            <person name="White J."/>
            <person name="Yandava C."/>
            <person name="Klein B."/>
            <person name="McEwen J.G."/>
            <person name="Puccia R."/>
            <person name="Goldman G.H."/>
            <person name="Felipe M.S."/>
            <person name="Nino-Vega G."/>
            <person name="San-Blas G."/>
            <person name="Taylor J."/>
            <person name="Mendoza L."/>
            <person name="Galagan J."/>
            <person name="Nusbaum C."/>
            <person name="Birren B."/>
        </authorList>
    </citation>
    <scope>NUCLEOTIDE SEQUENCE [LARGE SCALE GENOMIC DNA]</scope>
    <source>
        <strain evidence="3">H88</strain>
    </source>
</reference>
<feature type="domain" description="Fungal-type protein kinase" evidence="1">
    <location>
        <begin position="39"/>
        <end position="101"/>
    </location>
</feature>
<name>F0UM58_AJEC8</name>
<dbReference type="HOGENOM" id="CLU_2170300_0_0_1"/>
<dbReference type="OrthoDB" id="5152879at2759"/>
<dbReference type="VEuPathDB" id="FungiDB:I7I53_09371"/>
<dbReference type="AlphaFoldDB" id="F0UM58"/>
<evidence type="ECO:0000259" key="1">
    <source>
        <dbReference type="Pfam" id="PF17667"/>
    </source>
</evidence>
<organism evidence="3">
    <name type="scientific">Ajellomyces capsulatus (strain H88)</name>
    <name type="common">Darling's disease fungus</name>
    <name type="synonym">Histoplasma capsulatum</name>
    <dbReference type="NCBI Taxonomy" id="544711"/>
    <lineage>
        <taxon>Eukaryota</taxon>
        <taxon>Fungi</taxon>
        <taxon>Dikarya</taxon>
        <taxon>Ascomycota</taxon>
        <taxon>Pezizomycotina</taxon>
        <taxon>Eurotiomycetes</taxon>
        <taxon>Eurotiomycetidae</taxon>
        <taxon>Onygenales</taxon>
        <taxon>Ajellomycetaceae</taxon>
        <taxon>Histoplasma</taxon>
    </lineage>
</organism>
<evidence type="ECO:0000313" key="2">
    <source>
        <dbReference type="EMBL" id="EGC47255.1"/>
    </source>
</evidence>
<dbReference type="Pfam" id="PF17667">
    <property type="entry name" value="Pkinase_fungal"/>
    <property type="match status" value="1"/>
</dbReference>
<dbReference type="PANTHER" id="PTHR38248:SF2">
    <property type="entry name" value="FUNK1 11"/>
    <property type="match status" value="1"/>
</dbReference>
<proteinExistence type="predicted"/>
<dbReference type="InterPro" id="IPR040976">
    <property type="entry name" value="Pkinase_fungal"/>
</dbReference>
<sequence>MSWKQLGFDSIIVVTETEQYIEIDRNGTKEQLIIDKITPLIVKDSWQYLKCTEKGELLQEVMAKGVKYVTRYYHYETVCIDNKDDDVLTIRKSLSISISKDKKNSFKMRV</sequence>
<gene>
    <name evidence="2" type="ORF">HCEG_06470</name>
</gene>
<evidence type="ECO:0000313" key="3">
    <source>
        <dbReference type="Proteomes" id="UP000008142"/>
    </source>
</evidence>